<proteinExistence type="predicted"/>
<reference evidence="2" key="1">
    <citation type="journal article" date="2023" name="Nat. Plants">
        <title>Single-cell RNA sequencing provides a high-resolution roadmap for understanding the multicellular compartmentation of specialized metabolism.</title>
        <authorList>
            <person name="Sun S."/>
            <person name="Shen X."/>
            <person name="Li Y."/>
            <person name="Li Y."/>
            <person name="Wang S."/>
            <person name="Li R."/>
            <person name="Zhang H."/>
            <person name="Shen G."/>
            <person name="Guo B."/>
            <person name="Wei J."/>
            <person name="Xu J."/>
            <person name="St-Pierre B."/>
            <person name="Chen S."/>
            <person name="Sun C."/>
        </authorList>
    </citation>
    <scope>NUCLEOTIDE SEQUENCE [LARGE SCALE GENOMIC DNA]</scope>
</reference>
<protein>
    <submittedName>
        <fullName evidence="1">Uncharacterized protein</fullName>
    </submittedName>
</protein>
<evidence type="ECO:0000313" key="1">
    <source>
        <dbReference type="EMBL" id="KAI5677448.1"/>
    </source>
</evidence>
<gene>
    <name evidence="1" type="ORF">M9H77_08398</name>
</gene>
<evidence type="ECO:0000313" key="2">
    <source>
        <dbReference type="Proteomes" id="UP001060085"/>
    </source>
</evidence>
<dbReference type="Proteomes" id="UP001060085">
    <property type="component" value="Linkage Group LG02"/>
</dbReference>
<organism evidence="1 2">
    <name type="scientific">Catharanthus roseus</name>
    <name type="common">Madagascar periwinkle</name>
    <name type="synonym">Vinca rosea</name>
    <dbReference type="NCBI Taxonomy" id="4058"/>
    <lineage>
        <taxon>Eukaryota</taxon>
        <taxon>Viridiplantae</taxon>
        <taxon>Streptophyta</taxon>
        <taxon>Embryophyta</taxon>
        <taxon>Tracheophyta</taxon>
        <taxon>Spermatophyta</taxon>
        <taxon>Magnoliopsida</taxon>
        <taxon>eudicotyledons</taxon>
        <taxon>Gunneridae</taxon>
        <taxon>Pentapetalae</taxon>
        <taxon>asterids</taxon>
        <taxon>lamiids</taxon>
        <taxon>Gentianales</taxon>
        <taxon>Apocynaceae</taxon>
        <taxon>Rauvolfioideae</taxon>
        <taxon>Vinceae</taxon>
        <taxon>Catharanthinae</taxon>
        <taxon>Catharanthus</taxon>
    </lineage>
</organism>
<sequence length="121" mass="13475">MLQGWQLIEGKALVVVWGILEWKVGCGVEMAGTGFVLVMLRPMLMMLVALLGQMVRWCWVEGGIGLLSPVMVTPWRWVESGSPQGYLVLKLKVSGCLLLMSDADLEASKSYEHHRCRADAR</sequence>
<accession>A0ACC0BXY5</accession>
<comment type="caution">
    <text evidence="1">The sequence shown here is derived from an EMBL/GenBank/DDBJ whole genome shotgun (WGS) entry which is preliminary data.</text>
</comment>
<keyword evidence="2" id="KW-1185">Reference proteome</keyword>
<dbReference type="EMBL" id="CM044702">
    <property type="protein sequence ID" value="KAI5677448.1"/>
    <property type="molecule type" value="Genomic_DNA"/>
</dbReference>
<name>A0ACC0BXY5_CATRO</name>